<dbReference type="Gene3D" id="3.90.100.10">
    <property type="entry name" value="Orn/Lys/Arg decarboxylase, C-terminal domain"/>
    <property type="match status" value="1"/>
</dbReference>
<evidence type="ECO:0000256" key="1">
    <source>
        <dbReference type="ARBA" id="ARBA00001933"/>
    </source>
</evidence>
<evidence type="ECO:0000256" key="14">
    <source>
        <dbReference type="ARBA" id="ARBA00023239"/>
    </source>
</evidence>
<evidence type="ECO:0000256" key="4">
    <source>
        <dbReference type="ARBA" id="ARBA00022448"/>
    </source>
</evidence>
<dbReference type="GO" id="GO:0016020">
    <property type="term" value="C:membrane"/>
    <property type="evidence" value="ECO:0007669"/>
    <property type="project" value="UniProtKB-SubCell"/>
</dbReference>
<evidence type="ECO:0000256" key="11">
    <source>
        <dbReference type="ARBA" id="ARBA00023065"/>
    </source>
</evidence>
<evidence type="ECO:0000256" key="9">
    <source>
        <dbReference type="ARBA" id="ARBA00022989"/>
    </source>
</evidence>
<evidence type="ECO:0000256" key="12">
    <source>
        <dbReference type="ARBA" id="ARBA00023136"/>
    </source>
</evidence>
<keyword evidence="13 16" id="KW-0739">Sodium transport</keyword>
<comment type="subcellular location">
    <subcellularLocation>
        <location evidence="2">Membrane</location>
        <topology evidence="2">Multi-pass membrane protein</topology>
    </subcellularLocation>
</comment>
<dbReference type="Pfam" id="PF03711">
    <property type="entry name" value="OKR_DC_1_C"/>
    <property type="match status" value="1"/>
</dbReference>
<keyword evidence="19" id="KW-1185">Reference proteome</keyword>
<dbReference type="SUPFAM" id="SSF53383">
    <property type="entry name" value="PLP-dependent transferases"/>
    <property type="match status" value="1"/>
</dbReference>
<keyword evidence="7" id="KW-0210">Decarboxylase</keyword>
<dbReference type="Gene3D" id="2.60.470.10">
    <property type="entry name" value="Acid-sensing ion channels like domains"/>
    <property type="match status" value="1"/>
</dbReference>
<dbReference type="PROSITE" id="PS00703">
    <property type="entry name" value="OKR_DC_1"/>
    <property type="match status" value="1"/>
</dbReference>
<feature type="region of interest" description="Disordered" evidence="17">
    <location>
        <begin position="812"/>
        <end position="833"/>
    </location>
</feature>
<accession>A0A1I8GP85</accession>
<evidence type="ECO:0000256" key="13">
    <source>
        <dbReference type="ARBA" id="ARBA00023201"/>
    </source>
</evidence>
<dbReference type="WBParaSite" id="maker-uti_cns_0002666-snap-gene-0.2-mRNA-1">
    <property type="protein sequence ID" value="maker-uti_cns_0002666-snap-gene-0.2-mRNA-1"/>
    <property type="gene ID" value="maker-uti_cns_0002666-snap-gene-0.2"/>
</dbReference>
<keyword evidence="15 16" id="KW-0407">Ion channel</keyword>
<keyword evidence="12" id="KW-0472">Membrane</keyword>
<evidence type="ECO:0000313" key="19">
    <source>
        <dbReference type="Proteomes" id="UP000095280"/>
    </source>
</evidence>
<keyword evidence="6 16" id="KW-0812">Transmembrane</keyword>
<keyword evidence="4 16" id="KW-0813">Transport</keyword>
<keyword evidence="14" id="KW-0456">Lyase</keyword>
<dbReference type="InterPro" id="IPR008286">
    <property type="entry name" value="Prn/Lys/Arg_de-COase_C"/>
</dbReference>
<keyword evidence="5 16" id="KW-0894">Sodium channel</keyword>
<evidence type="ECO:0000256" key="2">
    <source>
        <dbReference type="ARBA" id="ARBA00004141"/>
    </source>
</evidence>
<comment type="similarity">
    <text evidence="3">Belongs to the Orn/Lys/Arg decarboxylase class-I family.</text>
</comment>
<dbReference type="GO" id="GO:0003824">
    <property type="term" value="F:catalytic activity"/>
    <property type="evidence" value="ECO:0007669"/>
    <property type="project" value="InterPro"/>
</dbReference>
<dbReference type="InterPro" id="IPR015424">
    <property type="entry name" value="PyrdxlP-dep_Trfase"/>
</dbReference>
<organism evidence="19 20">
    <name type="scientific">Macrostomum lignano</name>
    <dbReference type="NCBI Taxonomy" id="282301"/>
    <lineage>
        <taxon>Eukaryota</taxon>
        <taxon>Metazoa</taxon>
        <taxon>Spiralia</taxon>
        <taxon>Lophotrochozoa</taxon>
        <taxon>Platyhelminthes</taxon>
        <taxon>Rhabditophora</taxon>
        <taxon>Macrostomorpha</taxon>
        <taxon>Macrostomida</taxon>
        <taxon>Macrostomidae</taxon>
        <taxon>Macrostomum</taxon>
    </lineage>
</organism>
<comment type="similarity">
    <text evidence="16">Belongs to the amiloride-sensitive sodium channel (TC 1.A.6) family.</text>
</comment>
<dbReference type="Pfam" id="PF01276">
    <property type="entry name" value="OKR_DC_1"/>
    <property type="match status" value="1"/>
</dbReference>
<evidence type="ECO:0000313" key="20">
    <source>
        <dbReference type="WBParaSite" id="maker-uti_cns_0002666-snap-gene-0.2-mRNA-1"/>
    </source>
</evidence>
<dbReference type="PRINTS" id="PR01078">
    <property type="entry name" value="AMINACHANNEL"/>
</dbReference>
<dbReference type="PANTHER" id="PTHR43277">
    <property type="entry name" value="ARGININE DECARBOXYLASE"/>
    <property type="match status" value="1"/>
</dbReference>
<keyword evidence="9" id="KW-1133">Transmembrane helix</keyword>
<evidence type="ECO:0000256" key="7">
    <source>
        <dbReference type="ARBA" id="ARBA00022793"/>
    </source>
</evidence>
<comment type="cofactor">
    <cofactor evidence="1">
        <name>pyridoxal 5'-phosphate</name>
        <dbReference type="ChEBI" id="CHEBI:597326"/>
    </cofactor>
</comment>
<evidence type="ECO:0000256" key="5">
    <source>
        <dbReference type="ARBA" id="ARBA00022461"/>
    </source>
</evidence>
<proteinExistence type="inferred from homology"/>
<protein>
    <submittedName>
        <fullName evidence="20">OKR_DC_1 domain-containing protein</fullName>
    </submittedName>
</protein>
<dbReference type="Gene3D" id="3.40.640.10">
    <property type="entry name" value="Type I PLP-dependent aspartate aminotransferase-like (Major domain)"/>
    <property type="match status" value="1"/>
</dbReference>
<keyword evidence="11 16" id="KW-0406">Ion transport</keyword>
<evidence type="ECO:0000256" key="17">
    <source>
        <dbReference type="SAM" id="MobiDB-lite"/>
    </source>
</evidence>
<reference evidence="20" key="1">
    <citation type="submission" date="2016-11" db="UniProtKB">
        <authorList>
            <consortium name="WormBaseParasite"/>
        </authorList>
    </citation>
    <scope>IDENTIFICATION</scope>
</reference>
<dbReference type="InterPro" id="IPR001873">
    <property type="entry name" value="ENaC"/>
</dbReference>
<evidence type="ECO:0000259" key="18">
    <source>
        <dbReference type="PROSITE" id="PS00703"/>
    </source>
</evidence>
<evidence type="ECO:0000256" key="10">
    <source>
        <dbReference type="ARBA" id="ARBA00023053"/>
    </source>
</evidence>
<name>A0A1I8GP85_9PLAT</name>
<sequence>MSTPPPVSRILLVSCDSAWLGAALAGLKLAGARLDNPFGMVFTAVSAFKEAIDCVSADGEVQIVVIDRHLTSAEVNQAAITLANRLNELRPELSLYVVLSGGDDERALLEELVSHAVDGYFNRDESDYSGWFRILSAELAEKSATPFYDALKTYVKMAKDSWHTPGHSGGDSLRNSPWVGDFYDFVGEHMLRADLSVSVPMLDSLMHPKGVIAAAQSLAAKAFGARKTYFATNGASTTNKLLLDRNCHKSVHYGVILSDCRPVYMDCSARPQFGIFGPVPKRAIYEAIKANPDAKAIILTNCTYDGLLYDLKPIVEAAHSAGIKVIIDEAWYAFARFHPAFRPTALEAGADYVTQSSHKTLTAFSQASMVHVNDPAFDEHLFRENFNMYASTSPQYGLIASLDVGRKQAVMEGYRLLDRTVKLSGELRQKINSTGVFRVLELEDLLPEELQQDGIRLDPTKLTVDISKSGYSAQELQQILFERFNIQGEKRTFNTITLLLSMGTTGSKVSRLFDAMLRLAKDRRPPRSYYRITEIPRFSRLACLPRLAFYESGERLLLLDDDGRPNQALLDRVCCDQIVSYPPGIPVVVPGQVINLAIVTYLARLTKGPKALEIHGLADCDGEYGVRVLTDQEFKNIPSRGLFENMKPEVRPVPAVEGPRAGSANSRVPVRSEPISSTSRLCSNQGGALARQRAAMATSCLRQFASGTSLRGFGRLVRPDQHPFLRLLWAGFVLSMLCLLGVNSYYLVSEYFEYHVSLQTDQLANDPSLFPSITVCSHQPFSPRAAQLWASGRVPSPIDFSRRLRDAVDSLAASGARRGRSRSVPERPGNLRPTEVRQLGHRFGDLLLLCVMRHSRNTNPSVAHEEECRFRVRRILHPLYFNCYELQVSEDPAYVSSVSMVMAAGGFNASPSADLGPQQAYNLFHEAVGLAIVLHEPGTFPNIDYEQYNVQPGTASTIRYRPERFIKYRSPKTDCIEAAELPAAPRISQAGETVFNYTYDACIAQSISSFIAHHCNCTSAFHLNPRPLDLQLLPYCSRLDLEGPDGLLARTACARNISLDRVYSEQRSGSDGEDEASGQLGQPCRRRCVHWRYLVEQSNCGWRPGATQMAQLRRQRTGQRPLDYVELEEEAEVGLPADDLALVTVARATYMTLEHSEQPVITLSALLSRLGGVGSLTLGVTLTVAFELVELAFLQLLRLPAAAAGAAVNSTDGLPLRRPPADTADEADEDGTAGSEI</sequence>
<dbReference type="InterPro" id="IPR000310">
    <property type="entry name" value="Orn/Lys/Arg_deCO2ase_major_dom"/>
</dbReference>
<dbReference type="InterPro" id="IPR015421">
    <property type="entry name" value="PyrdxlP-dep_Trfase_major"/>
</dbReference>
<evidence type="ECO:0000256" key="8">
    <source>
        <dbReference type="ARBA" id="ARBA00022898"/>
    </source>
</evidence>
<keyword evidence="8" id="KW-0663">Pyridoxal phosphate</keyword>
<dbReference type="PANTHER" id="PTHR43277:SF4">
    <property type="entry name" value="ARGININE DECARBOXYLASE"/>
    <property type="match status" value="1"/>
</dbReference>
<dbReference type="Pfam" id="PF00858">
    <property type="entry name" value="ASC"/>
    <property type="match status" value="1"/>
</dbReference>
<evidence type="ECO:0000256" key="3">
    <source>
        <dbReference type="ARBA" id="ARBA00010671"/>
    </source>
</evidence>
<dbReference type="AlphaFoldDB" id="A0A1I8GP85"/>
<dbReference type="GO" id="GO:0005272">
    <property type="term" value="F:sodium channel activity"/>
    <property type="evidence" value="ECO:0007669"/>
    <property type="project" value="UniProtKB-KW"/>
</dbReference>
<evidence type="ECO:0000256" key="15">
    <source>
        <dbReference type="ARBA" id="ARBA00023303"/>
    </source>
</evidence>
<dbReference type="Proteomes" id="UP000095280">
    <property type="component" value="Unplaced"/>
</dbReference>
<evidence type="ECO:0000256" key="16">
    <source>
        <dbReference type="RuleBase" id="RU000679"/>
    </source>
</evidence>
<feature type="region of interest" description="Disordered" evidence="17">
    <location>
        <begin position="1209"/>
        <end position="1237"/>
    </location>
</feature>
<feature type="domain" description="Orn/Lys/Arg decarboxylases family 1 pyridoxal-P attachment site" evidence="18">
    <location>
        <begin position="354"/>
        <end position="368"/>
    </location>
</feature>
<keyword evidence="10" id="KW-0915">Sodium</keyword>
<evidence type="ECO:0000256" key="6">
    <source>
        <dbReference type="ARBA" id="ARBA00022692"/>
    </source>
</evidence>
<dbReference type="InterPro" id="IPR052357">
    <property type="entry name" value="Orn_Lys_Arg_decarboxylase-I"/>
</dbReference>